<feature type="compositionally biased region" description="Low complexity" evidence="9">
    <location>
        <begin position="33"/>
        <end position="48"/>
    </location>
</feature>
<comment type="similarity">
    <text evidence="3">Belongs to the TLS1 family.</text>
</comment>
<feature type="compositionally biased region" description="Acidic residues" evidence="9">
    <location>
        <begin position="247"/>
        <end position="256"/>
    </location>
</feature>
<evidence type="ECO:0000259" key="11">
    <source>
        <dbReference type="Pfam" id="PF17681"/>
    </source>
</evidence>
<evidence type="ECO:0000313" key="12">
    <source>
        <dbReference type="EMBL" id="KAL0059650.1"/>
    </source>
</evidence>
<dbReference type="InterPro" id="IPR041470">
    <property type="entry name" value="GCP_N"/>
</dbReference>
<dbReference type="EMBL" id="JBBXMP010000214">
    <property type="protein sequence ID" value="KAL0059650.1"/>
    <property type="molecule type" value="Genomic_DNA"/>
</dbReference>
<dbReference type="Pfam" id="PF07052">
    <property type="entry name" value="Hep_59"/>
    <property type="match status" value="1"/>
</dbReference>
<evidence type="ECO:0000256" key="3">
    <source>
        <dbReference type="ARBA" id="ARBA00007643"/>
    </source>
</evidence>
<feature type="region of interest" description="Disordered" evidence="9">
    <location>
        <begin position="1319"/>
        <end position="1344"/>
    </location>
</feature>
<dbReference type="Pfam" id="PF17681">
    <property type="entry name" value="GCP_N_terminal"/>
    <property type="match status" value="1"/>
</dbReference>
<accession>A0ABR2ZE76</accession>
<feature type="compositionally biased region" description="Acidic residues" evidence="9">
    <location>
        <begin position="1102"/>
        <end position="1114"/>
    </location>
</feature>
<dbReference type="Proteomes" id="UP001437256">
    <property type="component" value="Unassembled WGS sequence"/>
</dbReference>
<evidence type="ECO:0000256" key="7">
    <source>
        <dbReference type="ARBA" id="ARBA00023212"/>
    </source>
</evidence>
<feature type="domain" description="Gamma tubulin complex component C-terminal" evidence="10">
    <location>
        <begin position="868"/>
        <end position="1011"/>
    </location>
</feature>
<evidence type="ECO:0000256" key="5">
    <source>
        <dbReference type="ARBA" id="ARBA00022490"/>
    </source>
</evidence>
<dbReference type="InterPro" id="IPR010756">
    <property type="entry name" value="Tls1-like"/>
</dbReference>
<sequence length="1356" mass="152683">MSMTPSGSNTSKGTKRSTSSLSTYASIGNRPGSSLSAASLARPLSSASNRPHSRASTQRPISRQRVSSVKLLPLCNSLVNSVIGPGDSEELDADEAQRDEQQIRQRELVDFAIRNLSVEGTTISKAAVTFDKERVDAAIRGHVEKARIRSRVTFAEALETCYSRLTEQIGKEKDLDSDIKLALSQPPEPSTLTHASMYLDSLKNPPEPVESSEWTWKKILEEEPFEGDHWIGVPGGIPARKLKGSENDEGEGDADGSDGSTPSLSSLDTDDELDLELPPSPTAPSDEGLSTSLTRQPPASVEFPEKPLYATLAYRKEVENLKAKQYWREDWKTDRHLETAVHQRGTFNIGNASTLGPTLQRVLPPTDNPPRTDSPSRSIPPLEVVVSMQRYIHEQDAVREILFALQGRKNILFEWQDRRFLTTKGTPRLLHLSMASQQSLLSGIAGTCTTLQHLRSFTSSIMLRPSHVRPETTTLSAMERNRARKGKLTRTLEAFADAVDTELRSLEVWCAKKEETIIRALGGALDEHDVLVVSLLDIDKSLRDDFEEIFDVLLSVVFKVVDKSAPRKWELPNRSPSTTTALLLDCLFSEMQLRLERGDKVTADSIMRVFVRSAEAVWSMVGRWLNNGFELGGGPRSDVNILGRREPELDEEFFIEPMGVGLDMGILGLLEPDFWADGYGLRDDGFETSDSGQVKGIPSFMQHVAAPVLETGKSVGLLKALDVDFMMQNGPWTHVIRNWKWCSFRELVEKDSLSSGDSGVHDDRGLFSVSIDRLSQLIYDHLIPYSNTIRSVMARTILHECDFWYHLSAVQGLYLMRRGDVISDFADLIFAKMDAHQNWNDFHFLNTAFSDVVELSNGPHSSDDSRPTIQVYGDVFTFLLQIRRSKGLLERILVRGERGRKGTDHGIKLFYAMRSRLSWFINTFLNFLVTNSKFFRGQLERASSLDHIIELHDEHLKKIQARCLLQPKTAALYQAVVSILEMAVKFSDSFVSFAGNSSTHDISSHSVILKHRSRRQRKRQKNVVKLEDVDVENANVSSFSTSVDNQPEDGDLLMRIGKMSTELDGLVRFVRRGVETLAGGTGDAAAAFDLNPAFANRHPEVDETPNEAGEEEEEKLPIADLIELRKLRKSRQGIDAAKLTKGEVKKKRKKAEEEQEEEEAEQEETQQQKSRKAVRANNFTQQTNALDVDKHMMAYIEENLKVRSKPKEENGKSKPLDPQEALYQVPERWKVEQKKATTDEGSITNSMAMLTAIPEVDLGMDTRLKNIEETEKAKRVVAEERNERRTIPKGEEHLVASRFYRPNLKMKSDADIMREAQLEAMGMPPQDEQPRKSNHEKPQMATDEMVMERFKKRMRK</sequence>
<evidence type="ECO:0000256" key="8">
    <source>
        <dbReference type="ARBA" id="ARBA00023242"/>
    </source>
</evidence>
<reference evidence="12 13" key="1">
    <citation type="submission" date="2024-05" db="EMBL/GenBank/DDBJ databases">
        <title>A draft genome resource for the thread blight pathogen Marasmius tenuissimus strain MS-2.</title>
        <authorList>
            <person name="Yulfo-Soto G.E."/>
            <person name="Baruah I.K."/>
            <person name="Amoako-Attah I."/>
            <person name="Bukari Y."/>
            <person name="Meinhardt L.W."/>
            <person name="Bailey B.A."/>
            <person name="Cohen S.P."/>
        </authorList>
    </citation>
    <scope>NUCLEOTIDE SEQUENCE [LARGE SCALE GENOMIC DNA]</scope>
    <source>
        <strain evidence="12 13">MS-2</strain>
    </source>
</reference>
<evidence type="ECO:0000313" key="13">
    <source>
        <dbReference type="Proteomes" id="UP001437256"/>
    </source>
</evidence>
<feature type="compositionally biased region" description="Low complexity" evidence="9">
    <location>
        <begin position="257"/>
        <end position="267"/>
    </location>
</feature>
<keyword evidence="7" id="KW-0206">Cytoskeleton</keyword>
<feature type="compositionally biased region" description="Basic and acidic residues" evidence="9">
    <location>
        <begin position="1328"/>
        <end position="1338"/>
    </location>
</feature>
<feature type="compositionally biased region" description="Polar residues" evidence="9">
    <location>
        <begin position="1"/>
        <end position="26"/>
    </location>
</feature>
<keyword evidence="6" id="KW-0493">Microtubule</keyword>
<feature type="region of interest" description="Disordered" evidence="9">
    <location>
        <begin position="1096"/>
        <end position="1117"/>
    </location>
</feature>
<feature type="compositionally biased region" description="Polar residues" evidence="9">
    <location>
        <begin position="288"/>
        <end position="297"/>
    </location>
</feature>
<name>A0ABR2ZE76_9AGAR</name>
<evidence type="ECO:0000256" key="9">
    <source>
        <dbReference type="SAM" id="MobiDB-lite"/>
    </source>
</evidence>
<evidence type="ECO:0000256" key="1">
    <source>
        <dbReference type="ARBA" id="ARBA00004123"/>
    </source>
</evidence>
<gene>
    <name evidence="12" type="ORF">AAF712_013615</name>
</gene>
<dbReference type="InterPro" id="IPR042241">
    <property type="entry name" value="GCP_C_sf"/>
</dbReference>
<keyword evidence="13" id="KW-1185">Reference proteome</keyword>
<comment type="caution">
    <text evidence="12">The sequence shown here is derived from an EMBL/GenBank/DDBJ whole genome shotgun (WGS) entry which is preliminary data.</text>
</comment>
<evidence type="ECO:0000259" key="10">
    <source>
        <dbReference type="Pfam" id="PF04130"/>
    </source>
</evidence>
<organism evidence="12 13">
    <name type="scientific">Marasmius tenuissimus</name>
    <dbReference type="NCBI Taxonomy" id="585030"/>
    <lineage>
        <taxon>Eukaryota</taxon>
        <taxon>Fungi</taxon>
        <taxon>Dikarya</taxon>
        <taxon>Basidiomycota</taxon>
        <taxon>Agaricomycotina</taxon>
        <taxon>Agaricomycetes</taxon>
        <taxon>Agaricomycetidae</taxon>
        <taxon>Agaricales</taxon>
        <taxon>Marasmiineae</taxon>
        <taxon>Marasmiaceae</taxon>
        <taxon>Marasmius</taxon>
    </lineage>
</organism>
<feature type="region of interest" description="Disordered" evidence="9">
    <location>
        <begin position="1"/>
        <end position="64"/>
    </location>
</feature>
<proteinExistence type="inferred from homology"/>
<comment type="similarity">
    <text evidence="4">Belongs to the TUBGCP family.</text>
</comment>
<feature type="region of interest" description="Disordered" evidence="9">
    <location>
        <begin position="348"/>
        <end position="379"/>
    </location>
</feature>
<evidence type="ECO:0008006" key="14">
    <source>
        <dbReference type="Google" id="ProtNLM"/>
    </source>
</evidence>
<dbReference type="Pfam" id="PF04130">
    <property type="entry name" value="GCP_C_terminal"/>
    <property type="match status" value="1"/>
</dbReference>
<keyword evidence="8" id="KW-0539">Nucleus</keyword>
<feature type="domain" description="Gamma tubulin complex component protein N-terminal" evidence="11">
    <location>
        <begin position="398"/>
        <end position="749"/>
    </location>
</feature>
<dbReference type="Gene3D" id="1.20.120.1900">
    <property type="entry name" value="Gamma-tubulin complex, C-terminal domain"/>
    <property type="match status" value="2"/>
</dbReference>
<keyword evidence="5" id="KW-0963">Cytoplasm</keyword>
<dbReference type="PANTHER" id="PTHR13486">
    <property type="entry name" value="TELOMERE LENGTH AND SILENCING PROTEIN 1 TLS1 FAMILY MEMBER"/>
    <property type="match status" value="1"/>
</dbReference>
<comment type="subcellular location">
    <subcellularLocation>
        <location evidence="2">Cytoplasm</location>
        <location evidence="2">Cytoskeleton</location>
    </subcellularLocation>
    <subcellularLocation>
        <location evidence="1">Nucleus</location>
    </subcellularLocation>
</comment>
<feature type="region of interest" description="Disordered" evidence="9">
    <location>
        <begin position="1142"/>
        <end position="1178"/>
    </location>
</feature>
<feature type="compositionally biased region" description="Polar residues" evidence="9">
    <location>
        <begin position="348"/>
        <end position="357"/>
    </location>
</feature>
<dbReference type="InterPro" id="IPR040457">
    <property type="entry name" value="GCP_C"/>
</dbReference>
<dbReference type="PANTHER" id="PTHR13486:SF2">
    <property type="entry name" value="SPLICING FACTOR C9ORF78"/>
    <property type="match status" value="1"/>
</dbReference>
<feature type="compositionally biased region" description="Polar residues" evidence="9">
    <location>
        <begin position="54"/>
        <end position="64"/>
    </location>
</feature>
<feature type="compositionally biased region" description="Acidic residues" evidence="9">
    <location>
        <begin position="1153"/>
        <end position="1164"/>
    </location>
</feature>
<evidence type="ECO:0000256" key="2">
    <source>
        <dbReference type="ARBA" id="ARBA00004245"/>
    </source>
</evidence>
<protein>
    <recommendedName>
        <fullName evidence="14">Spindle pole body component</fullName>
    </recommendedName>
</protein>
<evidence type="ECO:0000256" key="4">
    <source>
        <dbReference type="ARBA" id="ARBA00010337"/>
    </source>
</evidence>
<feature type="region of interest" description="Disordered" evidence="9">
    <location>
        <begin position="227"/>
        <end position="301"/>
    </location>
</feature>
<evidence type="ECO:0000256" key="6">
    <source>
        <dbReference type="ARBA" id="ARBA00022701"/>
    </source>
</evidence>